<keyword evidence="3" id="KW-1185">Reference proteome</keyword>
<evidence type="ECO:0000313" key="2">
    <source>
        <dbReference type="EMBL" id="TQL79205.1"/>
    </source>
</evidence>
<keyword evidence="1" id="KW-0812">Transmembrane</keyword>
<keyword evidence="1" id="KW-0472">Membrane</keyword>
<feature type="transmembrane region" description="Helical" evidence="1">
    <location>
        <begin position="62"/>
        <end position="82"/>
    </location>
</feature>
<dbReference type="AlphaFoldDB" id="A0A543B2Y9"/>
<name>A0A543B2Y9_9ACTN</name>
<dbReference type="InParanoid" id="A0A543B2Y9"/>
<organism evidence="2 3">
    <name type="scientific">Stackebrandtia endophytica</name>
    <dbReference type="NCBI Taxonomy" id="1496996"/>
    <lineage>
        <taxon>Bacteria</taxon>
        <taxon>Bacillati</taxon>
        <taxon>Actinomycetota</taxon>
        <taxon>Actinomycetes</taxon>
        <taxon>Glycomycetales</taxon>
        <taxon>Glycomycetaceae</taxon>
        <taxon>Stackebrandtia</taxon>
    </lineage>
</organism>
<proteinExistence type="predicted"/>
<dbReference type="Proteomes" id="UP000317043">
    <property type="component" value="Unassembled WGS sequence"/>
</dbReference>
<comment type="caution">
    <text evidence="2">The sequence shown here is derived from an EMBL/GenBank/DDBJ whole genome shotgun (WGS) entry which is preliminary data.</text>
</comment>
<evidence type="ECO:0000313" key="3">
    <source>
        <dbReference type="Proteomes" id="UP000317043"/>
    </source>
</evidence>
<dbReference type="EMBL" id="VFOW01000001">
    <property type="protein sequence ID" value="TQL79205.1"/>
    <property type="molecule type" value="Genomic_DNA"/>
</dbReference>
<keyword evidence="1" id="KW-1133">Transmembrane helix</keyword>
<gene>
    <name evidence="2" type="ORF">FB566_4806</name>
</gene>
<feature type="transmembrane region" description="Helical" evidence="1">
    <location>
        <begin position="28"/>
        <end position="50"/>
    </location>
</feature>
<evidence type="ECO:0000256" key="1">
    <source>
        <dbReference type="SAM" id="Phobius"/>
    </source>
</evidence>
<sequence length="185" mass="19584">MGLAVAVAAVFTVGGVNPWNNVVLLSYFADPFFGLMVVAGLTYLALWLLLPVRSEAKHRGRLAVRISVVLIAVAGLFGFGLYGTHFYDYTGQEVVRSPDGERALAIVVRSGAPDPRIHLYEGSGLATVDVADLGPLCPGNDMSFADDTTVLIRNSYGEFSIRLDSASGMPTEVMATCSDLAANPG</sequence>
<accession>A0A543B2Y9</accession>
<reference evidence="2 3" key="1">
    <citation type="submission" date="2019-06" db="EMBL/GenBank/DDBJ databases">
        <title>Sequencing the genomes of 1000 actinobacteria strains.</title>
        <authorList>
            <person name="Klenk H.-P."/>
        </authorList>
    </citation>
    <scope>NUCLEOTIDE SEQUENCE [LARGE SCALE GENOMIC DNA]</scope>
    <source>
        <strain evidence="2 3">DSM 45928</strain>
    </source>
</reference>
<protein>
    <submittedName>
        <fullName evidence="2">Uncharacterized protein</fullName>
    </submittedName>
</protein>